<keyword evidence="3" id="KW-1185">Reference proteome</keyword>
<dbReference type="GO" id="GO:0016589">
    <property type="term" value="C:NURF complex"/>
    <property type="evidence" value="ECO:0007669"/>
    <property type="project" value="InterPro"/>
</dbReference>
<proteinExistence type="predicted"/>
<dbReference type="PANTHER" id="PTHR45975:SF2">
    <property type="entry name" value="NUCLEOSOME-REMODELING FACTOR SUBUNIT BPTF"/>
    <property type="match status" value="1"/>
</dbReference>
<accession>A0AAV2SP22</accession>
<dbReference type="EMBL" id="CAXKWB010095569">
    <property type="protein sequence ID" value="CAL4219748.1"/>
    <property type="molecule type" value="Genomic_DNA"/>
</dbReference>
<dbReference type="GO" id="GO:0000978">
    <property type="term" value="F:RNA polymerase II cis-regulatory region sequence-specific DNA binding"/>
    <property type="evidence" value="ECO:0007669"/>
    <property type="project" value="TreeGrafter"/>
</dbReference>
<dbReference type="Proteomes" id="UP001497623">
    <property type="component" value="Unassembled WGS sequence"/>
</dbReference>
<comment type="caution">
    <text evidence="2">The sequence shown here is derived from an EMBL/GenBank/DDBJ whole genome shotgun (WGS) entry which is preliminary data.</text>
</comment>
<feature type="region of interest" description="Disordered" evidence="1">
    <location>
        <begin position="493"/>
        <end position="519"/>
    </location>
</feature>
<feature type="region of interest" description="Disordered" evidence="1">
    <location>
        <begin position="252"/>
        <end position="301"/>
    </location>
</feature>
<feature type="compositionally biased region" description="Acidic residues" evidence="1">
    <location>
        <begin position="75"/>
        <end position="88"/>
    </location>
</feature>
<organism evidence="2 3">
    <name type="scientific">Meganyctiphanes norvegica</name>
    <name type="common">Northern krill</name>
    <name type="synonym">Thysanopoda norvegica</name>
    <dbReference type="NCBI Taxonomy" id="48144"/>
    <lineage>
        <taxon>Eukaryota</taxon>
        <taxon>Metazoa</taxon>
        <taxon>Ecdysozoa</taxon>
        <taxon>Arthropoda</taxon>
        <taxon>Crustacea</taxon>
        <taxon>Multicrustacea</taxon>
        <taxon>Malacostraca</taxon>
        <taxon>Eumalacostraca</taxon>
        <taxon>Eucarida</taxon>
        <taxon>Euphausiacea</taxon>
        <taxon>Euphausiidae</taxon>
        <taxon>Meganyctiphanes</taxon>
    </lineage>
</organism>
<feature type="non-terminal residue" evidence="2">
    <location>
        <position position="1"/>
    </location>
</feature>
<sequence length="645" mass="72685">GQNKVEVGKVNLEDYFEDGLINVSKAMSARHRFVYPKVAKASSLDELLARRIRLREQETKDLTNKKSSGESKKEEEDDDVDVENDDSDATLSDNSDHENLDEIPDSVRSTIHKQRPAGNLLKDVRNFKIKYETLDEFDGMFPCYSTLCRSGRNSDGKRDSSECDCYSPLCLLKRRTKVKLVYSVKNYRIVTSKPSPFDEVGAHSPVRLTDMDDDGDTKKGKNDTLVTETLSTTTTVTNTSTVMSINGQVTSISNSTSQSMDINQSRSEDSNDGRSSRASSEIRVNAESLADIDENSQGSMEHKFSVKEELKVYSKESTAGKVLLKKMTTEVKKKSKFQYKAPQLSNFRFGKKPSEGVDNRNISILVIPKWEHKVCARRGYYYVSGFNHNAKANNIVWPYPCSRPVFKSTWMFRTACMPTLNSAALQLRILWVCLRWDDMNEKGPSDGRKQITTDMEIIQTEILKRKHTGRFLEKTEYLRRKVTIPFDVPKPVREFTPSQRSGLRKRRRAQSPVNKEPQSVEDWVEEEKVDIWEVRFFGERLERASAVKRQMGEKGENVQTIATSSRGQSPAEIRARMEEQLKIQRANFNQKKAAEGAALVSPGGPNVVKGSVVKLSIGGGAISTVQGGKLQLASHINTNSPSTKV</sequence>
<dbReference type="InterPro" id="IPR038028">
    <property type="entry name" value="BPTF"/>
</dbReference>
<dbReference type="AlphaFoldDB" id="A0AAV2SP22"/>
<evidence type="ECO:0000313" key="2">
    <source>
        <dbReference type="EMBL" id="CAL4219748.1"/>
    </source>
</evidence>
<reference evidence="2 3" key="1">
    <citation type="submission" date="2024-05" db="EMBL/GenBank/DDBJ databases">
        <authorList>
            <person name="Wallberg A."/>
        </authorList>
    </citation>
    <scope>NUCLEOTIDE SEQUENCE [LARGE SCALE GENOMIC DNA]</scope>
</reference>
<feature type="region of interest" description="Disordered" evidence="1">
    <location>
        <begin position="201"/>
        <end position="222"/>
    </location>
</feature>
<evidence type="ECO:0000256" key="1">
    <source>
        <dbReference type="SAM" id="MobiDB-lite"/>
    </source>
</evidence>
<protein>
    <submittedName>
        <fullName evidence="2">Uncharacterized protein</fullName>
    </submittedName>
</protein>
<feature type="compositionally biased region" description="Basic and acidic residues" evidence="1">
    <location>
        <begin position="59"/>
        <end position="74"/>
    </location>
</feature>
<dbReference type="PANTHER" id="PTHR45975">
    <property type="entry name" value="NUCLEOSOME-REMODELING FACTOR SUBUNIT BPTF"/>
    <property type="match status" value="1"/>
</dbReference>
<dbReference type="GO" id="GO:0006357">
    <property type="term" value="P:regulation of transcription by RNA polymerase II"/>
    <property type="evidence" value="ECO:0007669"/>
    <property type="project" value="InterPro"/>
</dbReference>
<feature type="compositionally biased region" description="Basic and acidic residues" evidence="1">
    <location>
        <begin position="266"/>
        <end position="275"/>
    </location>
</feature>
<feature type="non-terminal residue" evidence="2">
    <location>
        <position position="645"/>
    </location>
</feature>
<gene>
    <name evidence="2" type="ORF">MNOR_LOCUS39012</name>
</gene>
<feature type="compositionally biased region" description="Polar residues" evidence="1">
    <location>
        <begin position="252"/>
        <end position="265"/>
    </location>
</feature>
<evidence type="ECO:0000313" key="3">
    <source>
        <dbReference type="Proteomes" id="UP001497623"/>
    </source>
</evidence>
<feature type="region of interest" description="Disordered" evidence="1">
    <location>
        <begin position="59"/>
        <end position="111"/>
    </location>
</feature>
<name>A0AAV2SP22_MEGNR</name>